<dbReference type="PANTHER" id="PTHR39087">
    <property type="entry name" value="UPF0104 MEMBRANE PROTEIN MJ1595"/>
    <property type="match status" value="1"/>
</dbReference>
<gene>
    <name evidence="7" type="ORF">RG1141_CH09380</name>
</gene>
<keyword evidence="2" id="KW-1003">Cell membrane</keyword>
<feature type="transmembrane region" description="Helical" evidence="6">
    <location>
        <begin position="206"/>
        <end position="224"/>
    </location>
</feature>
<evidence type="ECO:0000313" key="7">
    <source>
        <dbReference type="EMBL" id="CDN53297.1"/>
    </source>
</evidence>
<dbReference type="Proteomes" id="UP000028186">
    <property type="component" value="Chromosome I"/>
</dbReference>
<proteinExistence type="predicted"/>
<dbReference type="PATRIC" id="fig|1028801.3.peg.960"/>
<evidence type="ECO:0000256" key="4">
    <source>
        <dbReference type="ARBA" id="ARBA00022989"/>
    </source>
</evidence>
<dbReference type="eggNOG" id="COG0392">
    <property type="taxonomic scope" value="Bacteria"/>
</dbReference>
<evidence type="ECO:0000256" key="2">
    <source>
        <dbReference type="ARBA" id="ARBA00022475"/>
    </source>
</evidence>
<dbReference type="PANTHER" id="PTHR39087:SF2">
    <property type="entry name" value="UPF0104 MEMBRANE PROTEIN MJ1595"/>
    <property type="match status" value="1"/>
</dbReference>
<dbReference type="InterPro" id="IPR022791">
    <property type="entry name" value="L-PG_synthase/AglD"/>
</dbReference>
<organism evidence="7 8">
    <name type="scientific">Neorhizobium galegae bv. officinalis bv. officinalis str. HAMBI 1141</name>
    <dbReference type="NCBI Taxonomy" id="1028801"/>
    <lineage>
        <taxon>Bacteria</taxon>
        <taxon>Pseudomonadati</taxon>
        <taxon>Pseudomonadota</taxon>
        <taxon>Alphaproteobacteria</taxon>
        <taxon>Hyphomicrobiales</taxon>
        <taxon>Rhizobiaceae</taxon>
        <taxon>Rhizobium/Agrobacterium group</taxon>
        <taxon>Neorhizobium</taxon>
    </lineage>
</organism>
<keyword evidence="4 6" id="KW-1133">Transmembrane helix</keyword>
<name>A0A068T480_NEOGA</name>
<protein>
    <submittedName>
        <fullName evidence="7">Low PH-induced protein A</fullName>
    </submittedName>
</protein>
<dbReference type="Pfam" id="PF03706">
    <property type="entry name" value="LPG_synthase_TM"/>
    <property type="match status" value="1"/>
</dbReference>
<feature type="transmembrane region" description="Helical" evidence="6">
    <location>
        <begin position="164"/>
        <end position="186"/>
    </location>
</feature>
<feature type="transmembrane region" description="Helical" evidence="6">
    <location>
        <begin position="276"/>
        <end position="305"/>
    </location>
</feature>
<feature type="transmembrane region" description="Helical" evidence="6">
    <location>
        <begin position="128"/>
        <end position="152"/>
    </location>
</feature>
<evidence type="ECO:0000256" key="3">
    <source>
        <dbReference type="ARBA" id="ARBA00022692"/>
    </source>
</evidence>
<sequence>MGNGAMTRKKILTYGMLVIGVSAAGYLLYHTFREYSVSDIVESVRAIPTFNLLMALLFAFGSYLCLSGFDWAGVRYVKNDLAYPKIGLASFIALSIGQSVGLAGLSSGALRYRYYAHWGMSAEDVAKIVLLSGVTVGIGMAVLSGIVMVINPKDAASVLGLSETVIIAIGFACLAATAGYLALAAFVRTPLKIRAWTFEMPTLKIAIAQVVIGTINFAMVSACLREVMGATADVSYLKAATAFVLANLAILITHAPGGLGVLEATVRHVMGDQASIGSLVAFRVIYFFIPFFIGLPLSLIIEAIFRANKIKRQSQSGLQLSEPAST</sequence>
<evidence type="ECO:0000313" key="8">
    <source>
        <dbReference type="Proteomes" id="UP000028186"/>
    </source>
</evidence>
<dbReference type="AlphaFoldDB" id="A0A068T480"/>
<comment type="subcellular location">
    <subcellularLocation>
        <location evidence="1">Cell membrane</location>
        <topology evidence="1">Multi-pass membrane protein</topology>
    </subcellularLocation>
</comment>
<accession>A0A068T480</accession>
<reference evidence="8" key="1">
    <citation type="journal article" date="2014" name="BMC Genomics">
        <title>Genome sequencing of two Neorhizobium galegae strains reveals a noeT gene responsible for the unusual acetylation of the nodulation factors.</title>
        <authorList>
            <person name="Osterman J."/>
            <person name="Marsh J."/>
            <person name="Laine P.K."/>
            <person name="Zeng Z."/>
            <person name="Alatalo E."/>
            <person name="Sullivan J.T."/>
            <person name="Young J.P."/>
            <person name="Thomas-Oates J."/>
            <person name="Paulin L."/>
            <person name="Lindstrom K."/>
        </authorList>
    </citation>
    <scope>NUCLEOTIDE SEQUENCE [LARGE SCALE GENOMIC DNA]</scope>
    <source>
        <strain evidence="8">HAMBI 1141</strain>
    </source>
</reference>
<evidence type="ECO:0000256" key="5">
    <source>
        <dbReference type="ARBA" id="ARBA00023136"/>
    </source>
</evidence>
<feature type="transmembrane region" description="Helical" evidence="6">
    <location>
        <begin position="86"/>
        <end position="108"/>
    </location>
</feature>
<dbReference type="GO" id="GO:0005886">
    <property type="term" value="C:plasma membrane"/>
    <property type="evidence" value="ECO:0007669"/>
    <property type="project" value="UniProtKB-SubCell"/>
</dbReference>
<keyword evidence="3 6" id="KW-0812">Transmembrane</keyword>
<evidence type="ECO:0000256" key="1">
    <source>
        <dbReference type="ARBA" id="ARBA00004651"/>
    </source>
</evidence>
<feature type="transmembrane region" description="Helical" evidence="6">
    <location>
        <begin position="12"/>
        <end position="32"/>
    </location>
</feature>
<evidence type="ECO:0000256" key="6">
    <source>
        <dbReference type="SAM" id="Phobius"/>
    </source>
</evidence>
<keyword evidence="5 6" id="KW-0472">Membrane</keyword>
<dbReference type="HOGENOM" id="CLU_056539_0_1_5"/>
<feature type="transmembrane region" description="Helical" evidence="6">
    <location>
        <begin position="52"/>
        <end position="74"/>
    </location>
</feature>
<feature type="transmembrane region" description="Helical" evidence="6">
    <location>
        <begin position="236"/>
        <end position="256"/>
    </location>
</feature>
<dbReference type="EMBL" id="HG938355">
    <property type="protein sequence ID" value="CDN53297.1"/>
    <property type="molecule type" value="Genomic_DNA"/>
</dbReference>
<dbReference type="KEGG" id="ngl:RG1141_CH09380"/>